<evidence type="ECO:0000313" key="2">
    <source>
        <dbReference type="EMBL" id="GFP85636.1"/>
    </source>
</evidence>
<sequence length="126" mass="14387">MSTTQSRPLSADDIQKAKMRAQFMMSKHGKTATCPDETPTPERLNRCTSSQASFPPPVSLPSPEPQRALDVQTEFEEEMKLDNAVPEPAKPQETALDMKEPPWKKFKRTQIPWRTPPGILFRFLIY</sequence>
<evidence type="ECO:0000313" key="3">
    <source>
        <dbReference type="Proteomes" id="UP000653305"/>
    </source>
</evidence>
<feature type="region of interest" description="Disordered" evidence="1">
    <location>
        <begin position="82"/>
        <end position="109"/>
    </location>
</feature>
<comment type="caution">
    <text evidence="2">The sequence shown here is derived from an EMBL/GenBank/DDBJ whole genome shotgun (WGS) entry which is preliminary data.</text>
</comment>
<protein>
    <submittedName>
        <fullName evidence="2">Uncharacterized protein</fullName>
    </submittedName>
</protein>
<dbReference type="Proteomes" id="UP000653305">
    <property type="component" value="Unassembled WGS sequence"/>
</dbReference>
<proteinExistence type="predicted"/>
<gene>
    <name evidence="2" type="ORF">PHJA_000707300</name>
</gene>
<dbReference type="EMBL" id="BMAC01000109">
    <property type="protein sequence ID" value="GFP85636.1"/>
    <property type="molecule type" value="Genomic_DNA"/>
</dbReference>
<feature type="region of interest" description="Disordered" evidence="1">
    <location>
        <begin position="26"/>
        <end position="68"/>
    </location>
</feature>
<dbReference type="AlphaFoldDB" id="A0A830BFA3"/>
<accession>A0A830BFA3</accession>
<reference evidence="2" key="1">
    <citation type="submission" date="2020-07" db="EMBL/GenBank/DDBJ databases">
        <title>Ethylene signaling mediates host invasion by parasitic plants.</title>
        <authorList>
            <person name="Yoshida S."/>
        </authorList>
    </citation>
    <scope>NUCLEOTIDE SEQUENCE</scope>
    <source>
        <strain evidence="2">Okayama</strain>
    </source>
</reference>
<feature type="compositionally biased region" description="Pro residues" evidence="1">
    <location>
        <begin position="54"/>
        <end position="64"/>
    </location>
</feature>
<name>A0A830BFA3_9LAMI</name>
<organism evidence="2 3">
    <name type="scientific">Phtheirospermum japonicum</name>
    <dbReference type="NCBI Taxonomy" id="374723"/>
    <lineage>
        <taxon>Eukaryota</taxon>
        <taxon>Viridiplantae</taxon>
        <taxon>Streptophyta</taxon>
        <taxon>Embryophyta</taxon>
        <taxon>Tracheophyta</taxon>
        <taxon>Spermatophyta</taxon>
        <taxon>Magnoliopsida</taxon>
        <taxon>eudicotyledons</taxon>
        <taxon>Gunneridae</taxon>
        <taxon>Pentapetalae</taxon>
        <taxon>asterids</taxon>
        <taxon>lamiids</taxon>
        <taxon>Lamiales</taxon>
        <taxon>Orobanchaceae</taxon>
        <taxon>Orobanchaceae incertae sedis</taxon>
        <taxon>Phtheirospermum</taxon>
    </lineage>
</organism>
<evidence type="ECO:0000256" key="1">
    <source>
        <dbReference type="SAM" id="MobiDB-lite"/>
    </source>
</evidence>
<keyword evidence="3" id="KW-1185">Reference proteome</keyword>